<feature type="compositionally biased region" description="Basic and acidic residues" evidence="1">
    <location>
        <begin position="17"/>
        <end position="31"/>
    </location>
</feature>
<dbReference type="Proteomes" id="UP000197138">
    <property type="component" value="Unassembled WGS sequence"/>
</dbReference>
<dbReference type="EMBL" id="MTKT01001932">
    <property type="protein sequence ID" value="OWM83243.1"/>
    <property type="molecule type" value="Genomic_DNA"/>
</dbReference>
<dbReference type="AlphaFoldDB" id="A0A218XE74"/>
<evidence type="ECO:0000313" key="2">
    <source>
        <dbReference type="EMBL" id="OWM83243.1"/>
    </source>
</evidence>
<organism evidence="2 3">
    <name type="scientific">Punica granatum</name>
    <name type="common">Pomegranate</name>
    <dbReference type="NCBI Taxonomy" id="22663"/>
    <lineage>
        <taxon>Eukaryota</taxon>
        <taxon>Viridiplantae</taxon>
        <taxon>Streptophyta</taxon>
        <taxon>Embryophyta</taxon>
        <taxon>Tracheophyta</taxon>
        <taxon>Spermatophyta</taxon>
        <taxon>Magnoliopsida</taxon>
        <taxon>eudicotyledons</taxon>
        <taxon>Gunneridae</taxon>
        <taxon>Pentapetalae</taxon>
        <taxon>rosids</taxon>
        <taxon>malvids</taxon>
        <taxon>Myrtales</taxon>
        <taxon>Lythraceae</taxon>
        <taxon>Punica</taxon>
    </lineage>
</organism>
<comment type="caution">
    <text evidence="2">The sequence shown here is derived from an EMBL/GenBank/DDBJ whole genome shotgun (WGS) entry which is preliminary data.</text>
</comment>
<feature type="region of interest" description="Disordered" evidence="1">
    <location>
        <begin position="1"/>
        <end position="39"/>
    </location>
</feature>
<name>A0A218XE74_PUNGR</name>
<evidence type="ECO:0000313" key="3">
    <source>
        <dbReference type="Proteomes" id="UP000197138"/>
    </source>
</evidence>
<gene>
    <name evidence="2" type="ORF">CDL15_Pgr012724</name>
</gene>
<proteinExistence type="predicted"/>
<evidence type="ECO:0000256" key="1">
    <source>
        <dbReference type="SAM" id="MobiDB-lite"/>
    </source>
</evidence>
<reference evidence="3" key="1">
    <citation type="journal article" date="2017" name="Plant J.">
        <title>The pomegranate (Punica granatum L.) genome and the genomics of punicalagin biosynthesis.</title>
        <authorList>
            <person name="Qin G."/>
            <person name="Xu C."/>
            <person name="Ming R."/>
            <person name="Tang H."/>
            <person name="Guyot R."/>
            <person name="Kramer E.M."/>
            <person name="Hu Y."/>
            <person name="Yi X."/>
            <person name="Qi Y."/>
            <person name="Xu X."/>
            <person name="Gao Z."/>
            <person name="Pan H."/>
            <person name="Jian J."/>
            <person name="Tian Y."/>
            <person name="Yue Z."/>
            <person name="Xu Y."/>
        </authorList>
    </citation>
    <scope>NUCLEOTIDE SEQUENCE [LARGE SCALE GENOMIC DNA]</scope>
    <source>
        <strain evidence="3">cv. Dabenzi</strain>
    </source>
</reference>
<protein>
    <submittedName>
        <fullName evidence="2">Uncharacterized protein</fullName>
    </submittedName>
</protein>
<sequence>MRGRSPKAVNAGLGPDARSKPDAGLEPDARPKPHAVNAGLTGKCKRCKSKGCLLVENFLQWEKKTMKEHELFRISMQECREANWPGRHRANPLRDMY</sequence>
<accession>A0A218XE74</accession>